<dbReference type="InterPro" id="IPR013083">
    <property type="entry name" value="Znf_RING/FYVE/PHD"/>
</dbReference>
<feature type="transmembrane region" description="Helical" evidence="14">
    <location>
        <begin position="872"/>
        <end position="893"/>
    </location>
</feature>
<dbReference type="HOGENOM" id="CLU_001266_1_0_1"/>
<dbReference type="InParanoid" id="A0A0D0DTN7"/>
<evidence type="ECO:0000256" key="13">
    <source>
        <dbReference type="SAM" id="MobiDB-lite"/>
    </source>
</evidence>
<feature type="transmembrane region" description="Helical" evidence="14">
    <location>
        <begin position="179"/>
        <end position="199"/>
    </location>
</feature>
<feature type="compositionally biased region" description="Acidic residues" evidence="13">
    <location>
        <begin position="589"/>
        <end position="604"/>
    </location>
</feature>
<feature type="region of interest" description="Disordered" evidence="13">
    <location>
        <begin position="349"/>
        <end position="644"/>
    </location>
</feature>
<reference evidence="16 17" key="1">
    <citation type="submission" date="2014-04" db="EMBL/GenBank/DDBJ databases">
        <authorList>
            <consortium name="DOE Joint Genome Institute"/>
            <person name="Kuo A."/>
            <person name="Kohler A."/>
            <person name="Jargeat P."/>
            <person name="Nagy L.G."/>
            <person name="Floudas D."/>
            <person name="Copeland A."/>
            <person name="Barry K.W."/>
            <person name="Cichocki N."/>
            <person name="Veneault-Fourrey C."/>
            <person name="LaButti K."/>
            <person name="Lindquist E.A."/>
            <person name="Lipzen A."/>
            <person name="Lundell T."/>
            <person name="Morin E."/>
            <person name="Murat C."/>
            <person name="Sun H."/>
            <person name="Tunlid A."/>
            <person name="Henrissat B."/>
            <person name="Grigoriev I.V."/>
            <person name="Hibbett D.S."/>
            <person name="Martin F."/>
            <person name="Nordberg H.P."/>
            <person name="Cantor M.N."/>
            <person name="Hua S.X."/>
        </authorList>
    </citation>
    <scope>NUCLEOTIDE SEQUENCE [LARGE SCALE GENOMIC DNA]</scope>
    <source>
        <strain evidence="16 17">Ve08.2h10</strain>
    </source>
</reference>
<dbReference type="PANTHER" id="PTHR13145:SF0">
    <property type="entry name" value="E3 UBIQUITIN-PROTEIN LIGASE MARCHF6"/>
    <property type="match status" value="1"/>
</dbReference>
<dbReference type="PROSITE" id="PS51292">
    <property type="entry name" value="ZF_RING_CH"/>
    <property type="match status" value="1"/>
</dbReference>
<feature type="transmembrane region" description="Helical" evidence="14">
    <location>
        <begin position="1260"/>
        <end position="1279"/>
    </location>
</feature>
<feature type="transmembrane region" description="Helical" evidence="14">
    <location>
        <begin position="1405"/>
        <end position="1427"/>
    </location>
</feature>
<keyword evidence="12 14" id="KW-0472">Membrane</keyword>
<feature type="compositionally biased region" description="Basic and acidic residues" evidence="13">
    <location>
        <begin position="555"/>
        <end position="573"/>
    </location>
</feature>
<keyword evidence="10" id="KW-0862">Zinc</keyword>
<dbReference type="Pfam" id="PF23113">
    <property type="entry name" value="MARCHF6_C"/>
    <property type="match status" value="1"/>
</dbReference>
<comment type="pathway">
    <text evidence="3">Protein modification; protein ubiquitination.</text>
</comment>
<accession>A0A0D0DTN7</accession>
<evidence type="ECO:0000256" key="7">
    <source>
        <dbReference type="ARBA" id="ARBA00022723"/>
    </source>
</evidence>
<evidence type="ECO:0000256" key="2">
    <source>
        <dbReference type="ARBA" id="ARBA00004141"/>
    </source>
</evidence>
<sequence>MLTAEIDTCRICSAPGEPAQPLFYPCKCSGTIRYIHQDCLTTWLSHSKKKTCDVCKHPYSFTKVYATDMPATLPPLLLVRRLAQQALFATLFGFRAVMIATVWLAVLPWITIWTWRVFFTMGESTAWWISGRDRHTDTPPIGIIQTLTATNETISLWGNTTILQRFTSRSFWQTLSADIFAGQIIASLIVLIFVAVFLLREWISQNARPGMFEDDDVPVIPQDPPVLNPAPANQPVPELNGRLAAPRVPDRGMEGPRPARLLRPRRPIPPNPRFEDIEGVHDLLVPQQIPLIDPPPPIALEPRGDDIPARGGQGKAKEEEEGEEDEDAEVAFSDLRRRIRRRLDYVDQDITMPKEAGPSTSTAASPPSSHFGHSTAVEPTSFEFTFKPPTEPFNGHVDDVREPIPEMPGRSLAELQAAFLADTPIPEEQPRPRSFIASELPTSVPSRTSTPNPDPEPPSSSSKTIHVQIGPGLRRPPMTSNTVNAEGDSSPPKLHPASPSGLLASPNLATYVAPEELEAGSSSSSAGYFDGKKRGRDDMEDEFKHYFRDPQPATSHDDNSNNGHREVVPRPEEDGNFNGLPRLRVVPVAEDEEDEDEDEDENEEVRDRDFWDGDADLEGDEEDDDFDNFNPLNRPVAQPPQAQMQGAVEQMNDVVDDLEAGVEDDLDGALEAIGLRGPIFGVVQNALLMIFVLDTAIGLGVWLPFTLGKTAALLSLDPPRALYILHLPIRAMRIVTDPFVDFSTLVLARFVLPSFFKVSGFFAKNVLGIFLFLARELVGSSVSTQLHDLASWMASKGSYLSDVVSRWLQTTSPESSPSLPDQINGFFESESTVSRFLEPYFACLGREVRLVADHVQKSWIRLTLGNASSERAFAICLGYLIVGIILALYLNVFTVGSARTAGRAIRNAVRQQMLVVKVAMFIIIELVIFPLGCGVMLDGCTVWVFPDASLASRLAFFTQAPLTAMFYHWVAGTMFMYQFAILLAGCRNIMRPGAMWFIKDPQDQNFHPIRDILDRPTLTQFRKLLISAFMYAMVVVCGVGSLAVLLFIGNKSIFPIRWKTREPLSEVPIDLLFLQIVLPYTMRYLKPQKIIYRVSVRVWKFLTARLRLTSYMFGDRSIKEEYHRSYRTWAAFFRRSARDVEEATKTRTGTFRRVPASDNIALPRDMRATAEVLENGAPVNDAARELIALQNAEATNAKRDIRVDYIVVYFPPCFRTRIIAFVAAVWTIMAVVAAVCIAFPVQLGRHFFTLFTSSQVHDGYSFLAGFYLSWACYLIVKAAERMDKQRRHRTGDGPRAEFAVFFAKRSLLWLSKIAYMAVFLGFIIPTLLGLVVDLYIVMPVRLTLNPTLVPSIRLVDMWSLGLVYCKIVVRMRRRIQLPPRIYRPLQMLLNNGWTDPDPLRTTKDLILPLMTGLLVMLLVPAGTIYVLREFFKFNLSRKFLLMHAYPGIFALVGCSRMFISAVSMLSVWSQAVRDKEFLVEMRLQNLEPDHVENRPRFVGGIVTPRMMDGRFGI</sequence>
<reference evidence="17" key="2">
    <citation type="submission" date="2015-01" db="EMBL/GenBank/DDBJ databases">
        <title>Evolutionary Origins and Diversification of the Mycorrhizal Mutualists.</title>
        <authorList>
            <consortium name="DOE Joint Genome Institute"/>
            <consortium name="Mycorrhizal Genomics Consortium"/>
            <person name="Kohler A."/>
            <person name="Kuo A."/>
            <person name="Nagy L.G."/>
            <person name="Floudas D."/>
            <person name="Copeland A."/>
            <person name="Barry K.W."/>
            <person name="Cichocki N."/>
            <person name="Veneault-Fourrey C."/>
            <person name="LaButti K."/>
            <person name="Lindquist E.A."/>
            <person name="Lipzen A."/>
            <person name="Lundell T."/>
            <person name="Morin E."/>
            <person name="Murat C."/>
            <person name="Riley R."/>
            <person name="Ohm R."/>
            <person name="Sun H."/>
            <person name="Tunlid A."/>
            <person name="Henrissat B."/>
            <person name="Grigoriev I.V."/>
            <person name="Hibbett D.S."/>
            <person name="Martin F."/>
        </authorList>
    </citation>
    <scope>NUCLEOTIDE SEQUENCE [LARGE SCALE GENOMIC DNA]</scope>
    <source>
        <strain evidence="17">Ve08.2h10</strain>
    </source>
</reference>
<feature type="transmembrane region" description="Helical" evidence="14">
    <location>
        <begin position="1024"/>
        <end position="1048"/>
    </location>
</feature>
<feature type="transmembrane region" description="Helical" evidence="14">
    <location>
        <begin position="1350"/>
        <end position="1369"/>
    </location>
</feature>
<organism evidence="16 17">
    <name type="scientific">Paxillus rubicundulus Ve08.2h10</name>
    <dbReference type="NCBI Taxonomy" id="930991"/>
    <lineage>
        <taxon>Eukaryota</taxon>
        <taxon>Fungi</taxon>
        <taxon>Dikarya</taxon>
        <taxon>Basidiomycota</taxon>
        <taxon>Agaricomycotina</taxon>
        <taxon>Agaricomycetes</taxon>
        <taxon>Agaricomycetidae</taxon>
        <taxon>Boletales</taxon>
        <taxon>Paxilineae</taxon>
        <taxon>Paxillaceae</taxon>
        <taxon>Paxillus</taxon>
    </lineage>
</organism>
<feature type="compositionally biased region" description="Basic and acidic residues" evidence="13">
    <location>
        <begin position="530"/>
        <end position="548"/>
    </location>
</feature>
<evidence type="ECO:0000256" key="9">
    <source>
        <dbReference type="ARBA" id="ARBA00022786"/>
    </source>
</evidence>
<keyword evidence="7" id="KW-0479">Metal-binding</keyword>
<dbReference type="Gene3D" id="3.30.40.10">
    <property type="entry name" value="Zinc/RING finger domain, C3HC4 (zinc finger)"/>
    <property type="match status" value="1"/>
</dbReference>
<dbReference type="FunCoup" id="A0A0D0DTN7">
    <property type="interactions" value="520"/>
</dbReference>
<keyword evidence="5" id="KW-0808">Transferase</keyword>
<keyword evidence="9" id="KW-0833">Ubl conjugation pathway</keyword>
<dbReference type="Proteomes" id="UP000054538">
    <property type="component" value="Unassembled WGS sequence"/>
</dbReference>
<protein>
    <recommendedName>
        <fullName evidence="4">RING-type E3 ubiquitin transferase</fullName>
        <ecNumber evidence="4">2.3.2.27</ecNumber>
    </recommendedName>
</protein>
<dbReference type="CDD" id="cd16702">
    <property type="entry name" value="RING_CH-C4HC3_MARCH6"/>
    <property type="match status" value="1"/>
</dbReference>
<feature type="domain" description="RING-CH-type" evidence="15">
    <location>
        <begin position="1"/>
        <end position="62"/>
    </location>
</feature>
<keyword evidence="17" id="KW-1185">Reference proteome</keyword>
<comment type="subcellular location">
    <subcellularLocation>
        <location evidence="2">Membrane</location>
        <topology evidence="2">Multi-pass membrane protein</topology>
    </subcellularLocation>
</comment>
<dbReference type="STRING" id="930991.A0A0D0DTN7"/>
<evidence type="ECO:0000256" key="3">
    <source>
        <dbReference type="ARBA" id="ARBA00004906"/>
    </source>
</evidence>
<dbReference type="InterPro" id="IPR056521">
    <property type="entry name" value="MARCHF6-like_C"/>
</dbReference>
<evidence type="ECO:0000313" key="17">
    <source>
        <dbReference type="Proteomes" id="UP000054538"/>
    </source>
</evidence>
<comment type="catalytic activity">
    <reaction evidence="1">
        <text>S-ubiquitinyl-[E2 ubiquitin-conjugating enzyme]-L-cysteine + [acceptor protein]-L-lysine = [E2 ubiquitin-conjugating enzyme]-L-cysteine + N(6)-ubiquitinyl-[acceptor protein]-L-lysine.</text>
        <dbReference type="EC" id="2.3.2.27"/>
    </reaction>
</comment>
<dbReference type="SMART" id="SM00744">
    <property type="entry name" value="RINGv"/>
    <property type="match status" value="1"/>
</dbReference>
<evidence type="ECO:0000259" key="15">
    <source>
        <dbReference type="PROSITE" id="PS51292"/>
    </source>
</evidence>
<dbReference type="InterPro" id="IPR011016">
    <property type="entry name" value="Znf_RING-CH"/>
</dbReference>
<dbReference type="EC" id="2.3.2.27" evidence="4"/>
<evidence type="ECO:0000256" key="6">
    <source>
        <dbReference type="ARBA" id="ARBA00022692"/>
    </source>
</evidence>
<feature type="region of interest" description="Disordered" evidence="13">
    <location>
        <begin position="231"/>
        <end position="273"/>
    </location>
</feature>
<evidence type="ECO:0000256" key="10">
    <source>
        <dbReference type="ARBA" id="ARBA00022833"/>
    </source>
</evidence>
<keyword evidence="6 14" id="KW-0812">Transmembrane</keyword>
<feature type="transmembrane region" description="Helical" evidence="14">
    <location>
        <begin position="914"/>
        <end position="945"/>
    </location>
</feature>
<keyword evidence="8" id="KW-0863">Zinc-finger</keyword>
<evidence type="ECO:0000256" key="8">
    <source>
        <dbReference type="ARBA" id="ARBA00022771"/>
    </source>
</evidence>
<feature type="compositionally biased region" description="Low complexity" evidence="13">
    <location>
        <begin position="378"/>
        <end position="388"/>
    </location>
</feature>
<keyword evidence="11 14" id="KW-1133">Transmembrane helix</keyword>
<feature type="transmembrane region" description="Helical" evidence="14">
    <location>
        <begin position="686"/>
        <end position="707"/>
    </location>
</feature>
<evidence type="ECO:0000256" key="11">
    <source>
        <dbReference type="ARBA" id="ARBA00022989"/>
    </source>
</evidence>
<evidence type="ECO:0000256" key="4">
    <source>
        <dbReference type="ARBA" id="ARBA00012483"/>
    </source>
</evidence>
<dbReference type="GO" id="GO:0005789">
    <property type="term" value="C:endoplasmic reticulum membrane"/>
    <property type="evidence" value="ECO:0007669"/>
    <property type="project" value="TreeGrafter"/>
</dbReference>
<proteinExistence type="predicted"/>
<evidence type="ECO:0000256" key="14">
    <source>
        <dbReference type="SAM" id="Phobius"/>
    </source>
</evidence>
<feature type="transmembrane region" description="Helical" evidence="14">
    <location>
        <begin position="1218"/>
        <end position="1240"/>
    </location>
</feature>
<dbReference type="GO" id="GO:0061630">
    <property type="term" value="F:ubiquitin protein ligase activity"/>
    <property type="evidence" value="ECO:0007669"/>
    <property type="project" value="UniProtKB-EC"/>
</dbReference>
<dbReference type="GO" id="GO:0008270">
    <property type="term" value="F:zinc ion binding"/>
    <property type="evidence" value="ECO:0007669"/>
    <property type="project" value="UniProtKB-KW"/>
</dbReference>
<dbReference type="Pfam" id="PF12906">
    <property type="entry name" value="RINGv"/>
    <property type="match status" value="1"/>
</dbReference>
<dbReference type="SUPFAM" id="SSF57850">
    <property type="entry name" value="RING/U-box"/>
    <property type="match status" value="1"/>
</dbReference>
<evidence type="ECO:0000256" key="12">
    <source>
        <dbReference type="ARBA" id="ARBA00023136"/>
    </source>
</evidence>
<name>A0A0D0DTN7_9AGAM</name>
<evidence type="ECO:0000313" key="16">
    <source>
        <dbReference type="EMBL" id="KIK97338.1"/>
    </source>
</evidence>
<feature type="transmembrane region" description="Helical" evidence="14">
    <location>
        <begin position="965"/>
        <end position="986"/>
    </location>
</feature>
<dbReference type="PANTHER" id="PTHR13145">
    <property type="entry name" value="SSM4 PROTEIN"/>
    <property type="match status" value="1"/>
</dbReference>
<dbReference type="FunFam" id="3.30.40.10:FF:000287">
    <property type="entry name" value="RING finger membrane protein"/>
    <property type="match status" value="1"/>
</dbReference>
<feature type="transmembrane region" description="Helical" evidence="14">
    <location>
        <begin position="1068"/>
        <end position="1085"/>
    </location>
</feature>
<feature type="transmembrane region" description="Helical" evidence="14">
    <location>
        <begin position="1313"/>
        <end position="1338"/>
    </location>
</feature>
<feature type="transmembrane region" description="Helical" evidence="14">
    <location>
        <begin position="1447"/>
        <end position="1468"/>
    </location>
</feature>
<dbReference type="GO" id="GO:0036503">
    <property type="term" value="P:ERAD pathway"/>
    <property type="evidence" value="ECO:0007669"/>
    <property type="project" value="TreeGrafter"/>
</dbReference>
<feature type="compositionally biased region" description="Acidic residues" evidence="13">
    <location>
        <begin position="319"/>
        <end position="329"/>
    </location>
</feature>
<evidence type="ECO:0000256" key="5">
    <source>
        <dbReference type="ARBA" id="ARBA00022679"/>
    </source>
</evidence>
<dbReference type="OrthoDB" id="264354at2759"/>
<feature type="compositionally biased region" description="Low complexity" evidence="13">
    <location>
        <begin position="358"/>
        <end position="369"/>
    </location>
</feature>
<evidence type="ECO:0000256" key="1">
    <source>
        <dbReference type="ARBA" id="ARBA00000900"/>
    </source>
</evidence>
<feature type="compositionally biased region" description="Acidic residues" evidence="13">
    <location>
        <begin position="612"/>
        <end position="627"/>
    </location>
</feature>
<gene>
    <name evidence="16" type="ORF">PAXRUDRAFT_136452</name>
</gene>
<feature type="transmembrane region" description="Helical" evidence="14">
    <location>
        <begin position="86"/>
        <end position="110"/>
    </location>
</feature>
<dbReference type="EMBL" id="KN824940">
    <property type="protein sequence ID" value="KIK97338.1"/>
    <property type="molecule type" value="Genomic_DNA"/>
</dbReference>
<feature type="region of interest" description="Disordered" evidence="13">
    <location>
        <begin position="296"/>
        <end position="331"/>
    </location>
</feature>